<dbReference type="EMBL" id="CM042029">
    <property type="protein sequence ID" value="KAI3795619.1"/>
    <property type="molecule type" value="Genomic_DNA"/>
</dbReference>
<evidence type="ECO:0000313" key="1">
    <source>
        <dbReference type="EMBL" id="KAI3795619.1"/>
    </source>
</evidence>
<sequence length="227" mass="24992">MGFEFVGNRYWVLRHGKSIPNETGVIVSSMENGKLEKYKLASEGINQAQLAGELFLKELKENGVPLNNVRICYSPFSRTTHTAEVVASVLNLSLEGPQCKVYEDLRERYFGPSFELQSHDKYSEIWDLDEKDPFMKPEEGGESVADVVSRLTNALVQIESEFQGCAILIVSHGDPLQILQTILNAVGGQVGPGGADLASRIEAVKVPSVLSQHRKHALLTGQLRAVV</sequence>
<comment type="caution">
    <text evidence="1">The sequence shown here is derived from an EMBL/GenBank/DDBJ whole genome shotgun (WGS) entry which is preliminary data.</text>
</comment>
<accession>A0ACB9HIS3</accession>
<gene>
    <name evidence="1" type="ORF">L1987_38275</name>
</gene>
<keyword evidence="2" id="KW-1185">Reference proteome</keyword>
<organism evidence="1 2">
    <name type="scientific">Smallanthus sonchifolius</name>
    <dbReference type="NCBI Taxonomy" id="185202"/>
    <lineage>
        <taxon>Eukaryota</taxon>
        <taxon>Viridiplantae</taxon>
        <taxon>Streptophyta</taxon>
        <taxon>Embryophyta</taxon>
        <taxon>Tracheophyta</taxon>
        <taxon>Spermatophyta</taxon>
        <taxon>Magnoliopsida</taxon>
        <taxon>eudicotyledons</taxon>
        <taxon>Gunneridae</taxon>
        <taxon>Pentapetalae</taxon>
        <taxon>asterids</taxon>
        <taxon>campanulids</taxon>
        <taxon>Asterales</taxon>
        <taxon>Asteraceae</taxon>
        <taxon>Asteroideae</taxon>
        <taxon>Heliantheae alliance</taxon>
        <taxon>Millerieae</taxon>
        <taxon>Smallanthus</taxon>
    </lineage>
</organism>
<evidence type="ECO:0000313" key="2">
    <source>
        <dbReference type="Proteomes" id="UP001056120"/>
    </source>
</evidence>
<dbReference type="Proteomes" id="UP001056120">
    <property type="component" value="Linkage Group LG12"/>
</dbReference>
<protein>
    <submittedName>
        <fullName evidence="1">Uncharacterized protein</fullName>
    </submittedName>
</protein>
<proteinExistence type="predicted"/>
<name>A0ACB9HIS3_9ASTR</name>
<reference evidence="2" key="1">
    <citation type="journal article" date="2022" name="Mol. Ecol. Resour.">
        <title>The genomes of chicory, endive, great burdock and yacon provide insights into Asteraceae palaeo-polyploidization history and plant inulin production.</title>
        <authorList>
            <person name="Fan W."/>
            <person name="Wang S."/>
            <person name="Wang H."/>
            <person name="Wang A."/>
            <person name="Jiang F."/>
            <person name="Liu H."/>
            <person name="Zhao H."/>
            <person name="Xu D."/>
            <person name="Zhang Y."/>
        </authorList>
    </citation>
    <scope>NUCLEOTIDE SEQUENCE [LARGE SCALE GENOMIC DNA]</scope>
    <source>
        <strain evidence="2">cv. Yunnan</strain>
    </source>
</reference>
<reference evidence="1 2" key="2">
    <citation type="journal article" date="2022" name="Mol. Ecol. Resour.">
        <title>The genomes of chicory, endive, great burdock and yacon provide insights into Asteraceae paleo-polyploidization history and plant inulin production.</title>
        <authorList>
            <person name="Fan W."/>
            <person name="Wang S."/>
            <person name="Wang H."/>
            <person name="Wang A."/>
            <person name="Jiang F."/>
            <person name="Liu H."/>
            <person name="Zhao H."/>
            <person name="Xu D."/>
            <person name="Zhang Y."/>
        </authorList>
    </citation>
    <scope>NUCLEOTIDE SEQUENCE [LARGE SCALE GENOMIC DNA]</scope>
    <source>
        <strain evidence="2">cv. Yunnan</strain>
        <tissue evidence="1">Leaves</tissue>
    </source>
</reference>